<dbReference type="PANTHER" id="PTHR42723">
    <property type="entry name" value="CHLOROPHYLL SYNTHASE"/>
    <property type="match status" value="1"/>
</dbReference>
<proteinExistence type="predicted"/>
<evidence type="ECO:0000256" key="3">
    <source>
        <dbReference type="ARBA" id="ARBA00022692"/>
    </source>
</evidence>
<keyword evidence="3 7" id="KW-0812">Transmembrane</keyword>
<comment type="caution">
    <text evidence="8">The sequence shown here is derived from an EMBL/GenBank/DDBJ whole genome shotgun (WGS) entry which is preliminary data.</text>
</comment>
<feature type="transmembrane region" description="Helical" evidence="7">
    <location>
        <begin position="27"/>
        <end position="45"/>
    </location>
</feature>
<dbReference type="RefSeq" id="WP_369667426.1">
    <property type="nucleotide sequence ID" value="NZ_JBDKXB010000015.1"/>
</dbReference>
<evidence type="ECO:0000256" key="2">
    <source>
        <dbReference type="ARBA" id="ARBA00022475"/>
    </source>
</evidence>
<feature type="transmembrane region" description="Helical" evidence="7">
    <location>
        <begin position="177"/>
        <end position="198"/>
    </location>
</feature>
<dbReference type="InterPro" id="IPR000537">
    <property type="entry name" value="UbiA_prenyltransferase"/>
</dbReference>
<keyword evidence="4 7" id="KW-1133">Transmembrane helix</keyword>
<dbReference type="Pfam" id="PF01040">
    <property type="entry name" value="UbiA"/>
    <property type="match status" value="1"/>
</dbReference>
<protein>
    <submittedName>
        <fullName evidence="8">Chlorophyll synthase ChlG</fullName>
        <ecNumber evidence="8">2.5.1.62</ecNumber>
    </submittedName>
</protein>
<feature type="transmembrane region" description="Helical" evidence="7">
    <location>
        <begin position="249"/>
        <end position="269"/>
    </location>
</feature>
<dbReference type="InterPro" id="IPR050475">
    <property type="entry name" value="Prenyltransferase_related"/>
</dbReference>
<evidence type="ECO:0000256" key="1">
    <source>
        <dbReference type="ARBA" id="ARBA00004141"/>
    </source>
</evidence>
<keyword evidence="5 7" id="KW-0472">Membrane</keyword>
<dbReference type="GO" id="GO:0046408">
    <property type="term" value="F:chlorophyll synthetase activity"/>
    <property type="evidence" value="ECO:0007669"/>
    <property type="project" value="UniProtKB-EC"/>
</dbReference>
<dbReference type="EMBL" id="JBDKXB010000015">
    <property type="protein sequence ID" value="MEY6433039.1"/>
    <property type="molecule type" value="Genomic_DNA"/>
</dbReference>
<evidence type="ECO:0000313" key="9">
    <source>
        <dbReference type="Proteomes" id="UP001564408"/>
    </source>
</evidence>
<name>A0ABV4BGD4_9GAMM</name>
<dbReference type="Proteomes" id="UP001564408">
    <property type="component" value="Unassembled WGS sequence"/>
</dbReference>
<feature type="transmembrane region" description="Helical" evidence="7">
    <location>
        <begin position="281"/>
        <end position="302"/>
    </location>
</feature>
<dbReference type="NCBIfam" id="NF005742">
    <property type="entry name" value="PRK07566.1"/>
    <property type="match status" value="1"/>
</dbReference>
<reference evidence="8 9" key="1">
    <citation type="submission" date="2024-05" db="EMBL/GenBank/DDBJ databases">
        <title>Genome Sequence and Characterization of the New Strain Purple Sulfur Bacterium of Genus Thioalkalicoccus.</title>
        <authorList>
            <person name="Bryantseva I.A."/>
            <person name="Kyndt J.A."/>
            <person name="Imhoff J.F."/>
        </authorList>
    </citation>
    <scope>NUCLEOTIDE SEQUENCE [LARGE SCALE GENOMIC DNA]</scope>
    <source>
        <strain evidence="8 9">Um2</strain>
    </source>
</reference>
<feature type="transmembrane region" description="Helical" evidence="7">
    <location>
        <begin position="103"/>
        <end position="136"/>
    </location>
</feature>
<keyword evidence="6" id="KW-0149">Chlorophyll biosynthesis</keyword>
<evidence type="ECO:0000256" key="5">
    <source>
        <dbReference type="ARBA" id="ARBA00023136"/>
    </source>
</evidence>
<dbReference type="EC" id="2.5.1.62" evidence="8"/>
<dbReference type="CDD" id="cd13958">
    <property type="entry name" value="PT_UbiA_chlorophyll"/>
    <property type="match status" value="1"/>
</dbReference>
<evidence type="ECO:0000256" key="7">
    <source>
        <dbReference type="SAM" id="Phobius"/>
    </source>
</evidence>
<dbReference type="PANTHER" id="PTHR42723:SF1">
    <property type="entry name" value="CHLOROPHYLL SYNTHASE, CHLOROPLASTIC"/>
    <property type="match status" value="1"/>
</dbReference>
<evidence type="ECO:0000313" key="8">
    <source>
        <dbReference type="EMBL" id="MEY6433039.1"/>
    </source>
</evidence>
<organism evidence="8 9">
    <name type="scientific">Thioalkalicoccus limnaeus</name>
    <dbReference type="NCBI Taxonomy" id="120681"/>
    <lineage>
        <taxon>Bacteria</taxon>
        <taxon>Pseudomonadati</taxon>
        <taxon>Pseudomonadota</taxon>
        <taxon>Gammaproteobacteria</taxon>
        <taxon>Chromatiales</taxon>
        <taxon>Chromatiaceae</taxon>
        <taxon>Thioalkalicoccus</taxon>
    </lineage>
</organism>
<feature type="transmembrane region" description="Helical" evidence="7">
    <location>
        <begin position="148"/>
        <end position="171"/>
    </location>
</feature>
<evidence type="ECO:0000256" key="6">
    <source>
        <dbReference type="ARBA" id="ARBA00023171"/>
    </source>
</evidence>
<keyword evidence="2" id="KW-1003">Cell membrane</keyword>
<comment type="subcellular location">
    <subcellularLocation>
        <location evidence="1">Membrane</location>
        <topology evidence="1">Multi-pass membrane protein</topology>
    </subcellularLocation>
</comment>
<accession>A0ABV4BGD4</accession>
<feature type="transmembrane region" description="Helical" evidence="7">
    <location>
        <begin position="219"/>
        <end position="243"/>
    </location>
</feature>
<evidence type="ECO:0000256" key="4">
    <source>
        <dbReference type="ARBA" id="ARBA00022989"/>
    </source>
</evidence>
<keyword evidence="9" id="KW-1185">Reference proteome</keyword>
<gene>
    <name evidence="8" type="primary">chlG</name>
    <name evidence="8" type="ORF">ABC977_11550</name>
</gene>
<dbReference type="InterPro" id="IPR044878">
    <property type="entry name" value="UbiA_sf"/>
</dbReference>
<dbReference type="InterPro" id="IPR006372">
    <property type="entry name" value="Chl_synth"/>
</dbReference>
<sequence>MNEPTLNPELGVRPPRPAAVLELLKPITWFPPMWAFACGVIAAGVPLEGQWWLLAVGVILAGPLACGNSQAINDWFDRHVDAINEPGRPIPSGRVGGRWGLYIAIITSLLTLAVASFLGPWVLAATTLGVLLAWAYSAPPIRLKRNGWWGNTAVGFSYEGLAWVTGTALMLGGAMPGWQSVTLAVLYSIGAHGIMTLNDFKSVEGDRRMGLRSLPVQLGVTRAAQLACWVMALPQVVVIGLLVAWDQPWHAAGVAAVLAAQVALMFRLLQRPRELAPWYNATGVTLYVTGMMISAWALHVAAT</sequence>
<dbReference type="Gene3D" id="1.10.357.140">
    <property type="entry name" value="UbiA prenyltransferase"/>
    <property type="match status" value="1"/>
</dbReference>
<feature type="transmembrane region" description="Helical" evidence="7">
    <location>
        <begin position="52"/>
        <end position="72"/>
    </location>
</feature>
<keyword evidence="8" id="KW-0808">Transferase</keyword>
<dbReference type="NCBIfam" id="TIGR01476">
    <property type="entry name" value="chlor_syn_BchG"/>
    <property type="match status" value="1"/>
</dbReference>